<dbReference type="PROSITE" id="PS51379">
    <property type="entry name" value="4FE4S_FER_2"/>
    <property type="match status" value="2"/>
</dbReference>
<dbReference type="InterPro" id="IPR007160">
    <property type="entry name" value="DUF362"/>
</dbReference>
<evidence type="ECO:0000256" key="4">
    <source>
        <dbReference type="ARBA" id="ARBA00023014"/>
    </source>
</evidence>
<accession>A0A8J7W966</accession>
<dbReference type="Proteomes" id="UP000730161">
    <property type="component" value="Unassembled WGS sequence"/>
</dbReference>
<protein>
    <submittedName>
        <fullName evidence="6">Thylakoid associated protein</fullName>
    </submittedName>
</protein>
<reference evidence="6" key="1">
    <citation type="submission" date="2014-12" db="EMBL/GenBank/DDBJ databases">
        <authorList>
            <person name="Huang H.-H."/>
            <person name="Chen S.-C."/>
            <person name="Lai M.-C."/>
        </authorList>
    </citation>
    <scope>NUCLEOTIDE SEQUENCE</scope>
    <source>
        <strain evidence="6">K1F9705b</strain>
    </source>
</reference>
<keyword evidence="1" id="KW-0004">4Fe-4S</keyword>
<comment type="caution">
    <text evidence="6">The sequence shown here is derived from an EMBL/GenBank/DDBJ whole genome shotgun (WGS) entry which is preliminary data.</text>
</comment>
<feature type="domain" description="4Fe-4S ferredoxin-type" evidence="5">
    <location>
        <begin position="318"/>
        <end position="347"/>
    </location>
</feature>
<dbReference type="InterPro" id="IPR017900">
    <property type="entry name" value="4Fe4S_Fe_S_CS"/>
</dbReference>
<keyword evidence="7" id="KW-1185">Reference proteome</keyword>
<keyword evidence="3" id="KW-0408">Iron</keyword>
<keyword evidence="4" id="KW-0411">Iron-sulfur</keyword>
<evidence type="ECO:0000313" key="6">
    <source>
        <dbReference type="EMBL" id="MBR1368437.1"/>
    </source>
</evidence>
<dbReference type="SUPFAM" id="SSF54862">
    <property type="entry name" value="4Fe-4S ferredoxins"/>
    <property type="match status" value="1"/>
</dbReference>
<keyword evidence="2" id="KW-0479">Metal-binding</keyword>
<dbReference type="InterPro" id="IPR017896">
    <property type="entry name" value="4Fe4S_Fe-S-bd"/>
</dbReference>
<proteinExistence type="predicted"/>
<dbReference type="OrthoDB" id="2837at2157"/>
<gene>
    <name evidence="6" type="ORF">RJ53_02535</name>
</gene>
<dbReference type="GO" id="GO:0016491">
    <property type="term" value="F:oxidoreductase activity"/>
    <property type="evidence" value="ECO:0007669"/>
    <property type="project" value="UniProtKB-ARBA"/>
</dbReference>
<dbReference type="GO" id="GO:0046872">
    <property type="term" value="F:metal ion binding"/>
    <property type="evidence" value="ECO:0007669"/>
    <property type="project" value="UniProtKB-KW"/>
</dbReference>
<evidence type="ECO:0000256" key="1">
    <source>
        <dbReference type="ARBA" id="ARBA00022485"/>
    </source>
</evidence>
<evidence type="ECO:0000313" key="7">
    <source>
        <dbReference type="Proteomes" id="UP000730161"/>
    </source>
</evidence>
<dbReference type="GO" id="GO:0051539">
    <property type="term" value="F:4 iron, 4 sulfur cluster binding"/>
    <property type="evidence" value="ECO:0007669"/>
    <property type="project" value="UniProtKB-KW"/>
</dbReference>
<dbReference type="EMBL" id="JWHL01000002">
    <property type="protein sequence ID" value="MBR1368437.1"/>
    <property type="molecule type" value="Genomic_DNA"/>
</dbReference>
<dbReference type="RefSeq" id="WP_211530047.1">
    <property type="nucleotide sequence ID" value="NZ_JWHL01000002.1"/>
</dbReference>
<dbReference type="PANTHER" id="PTHR24960">
    <property type="entry name" value="PHOTOSYSTEM I IRON-SULFUR CENTER-RELATED"/>
    <property type="match status" value="1"/>
</dbReference>
<dbReference type="InterPro" id="IPR050157">
    <property type="entry name" value="PSI_iron-sulfur_center"/>
</dbReference>
<dbReference type="Gene3D" id="3.30.70.20">
    <property type="match status" value="1"/>
</dbReference>
<dbReference type="AlphaFoldDB" id="A0A8J7W966"/>
<dbReference type="Pfam" id="PF00037">
    <property type="entry name" value="Fer4"/>
    <property type="match status" value="1"/>
</dbReference>
<evidence type="ECO:0000259" key="5">
    <source>
        <dbReference type="PROSITE" id="PS51379"/>
    </source>
</evidence>
<name>A0A8J7W966_9EURY</name>
<feature type="domain" description="4Fe-4S ferredoxin-type" evidence="5">
    <location>
        <begin position="349"/>
        <end position="376"/>
    </location>
</feature>
<sequence>MDTTVASVFCDSYDEKKVDAAVRRTIDLLGGIGSFVRPGMTVLLKPNLLAGTDPKKAVTTHPTIIGAVARILIAHGCSVLIGDSPGAGVRYTPASLRRAYRRSGITPLGNIPGVSLNYDVSHTTCASPDGTVVKRFLIISPAVSADAIITISKPKTHLLTTYTGAVKNLFGLIPGHEKSLFHTRFPEAEVFSEMLIDLHGAVRPVLHLMDAVTGMEGNGPMSGKPRDIGLFLGSTDPHALDYVVSSVIGIPPESIPTISAAKRRGLLSPDPLILGDDPASLHLAPFRLPDTKRPAGLRMKMMRRILSRLQHSGRSITPYPAVIPAACIGCGACERICPVDAAVLRNRVAEIDLSLCIRCYCCHESCEAAAIGIRDSLLSRLLFGSRQ</sequence>
<dbReference type="Pfam" id="PF04015">
    <property type="entry name" value="DUF362"/>
    <property type="match status" value="1"/>
</dbReference>
<dbReference type="PANTHER" id="PTHR24960:SF79">
    <property type="entry name" value="PHOTOSYSTEM I IRON-SULFUR CENTER"/>
    <property type="match status" value="1"/>
</dbReference>
<dbReference type="PROSITE" id="PS00198">
    <property type="entry name" value="4FE4S_FER_1"/>
    <property type="match status" value="2"/>
</dbReference>
<evidence type="ECO:0000256" key="3">
    <source>
        <dbReference type="ARBA" id="ARBA00023004"/>
    </source>
</evidence>
<evidence type="ECO:0000256" key="2">
    <source>
        <dbReference type="ARBA" id="ARBA00022723"/>
    </source>
</evidence>
<organism evidence="6 7">
    <name type="scientific">Methanocalculus chunghsingensis</name>
    <dbReference type="NCBI Taxonomy" id="156457"/>
    <lineage>
        <taxon>Archaea</taxon>
        <taxon>Methanobacteriati</taxon>
        <taxon>Methanobacteriota</taxon>
        <taxon>Stenosarchaea group</taxon>
        <taxon>Methanomicrobia</taxon>
        <taxon>Methanomicrobiales</taxon>
        <taxon>Methanocalculaceae</taxon>
        <taxon>Methanocalculus</taxon>
    </lineage>
</organism>